<organism evidence="1 2">
    <name type="scientific">Pseudomonas caricapapayae</name>
    <dbReference type="NCBI Taxonomy" id="46678"/>
    <lineage>
        <taxon>Bacteria</taxon>
        <taxon>Pseudomonadati</taxon>
        <taxon>Pseudomonadota</taxon>
        <taxon>Gammaproteobacteria</taxon>
        <taxon>Pseudomonadales</taxon>
        <taxon>Pseudomonadaceae</taxon>
        <taxon>Pseudomonas</taxon>
    </lineage>
</organism>
<dbReference type="Pfam" id="PF05973">
    <property type="entry name" value="Gp49"/>
    <property type="match status" value="1"/>
</dbReference>
<dbReference type="AlphaFoldDB" id="A0A3M6F092"/>
<dbReference type="EMBL" id="RBUY01000120">
    <property type="protein sequence ID" value="RMV73938.1"/>
    <property type="molecule type" value="Genomic_DNA"/>
</dbReference>
<evidence type="ECO:0000313" key="2">
    <source>
        <dbReference type="Proteomes" id="UP000269872"/>
    </source>
</evidence>
<dbReference type="Proteomes" id="UP000269872">
    <property type="component" value="Unassembled WGS sequence"/>
</dbReference>
<comment type="caution">
    <text evidence="1">The sequence shown here is derived from an EMBL/GenBank/DDBJ whole genome shotgun (WGS) entry which is preliminary data.</text>
</comment>
<sequence length="121" mass="13404">MSHDENRKTRTRFIAKEIVFCPGAEKELKALPEAHQISFMHNLNLVANGMDPTLGIDHLESAGAGVIELKINGKPAFRCIYYNKLPGKVVVVHATPKTTNGSDPKILKLVKLRLKAYLSKP</sequence>
<protein>
    <recommendedName>
        <fullName evidence="3">Phage-related protein</fullName>
    </recommendedName>
</protein>
<dbReference type="InterPro" id="IPR009241">
    <property type="entry name" value="HigB-like"/>
</dbReference>
<gene>
    <name evidence="1" type="ORF">ALP05_200146</name>
</gene>
<name>A0A3M6F092_9PSED</name>
<proteinExistence type="predicted"/>
<accession>A0A3M6F092</accession>
<reference evidence="1 2" key="1">
    <citation type="submission" date="2018-08" db="EMBL/GenBank/DDBJ databases">
        <title>Recombination of ecologically and evolutionarily significant loci maintains genetic cohesion in the Pseudomonas syringae species complex.</title>
        <authorList>
            <person name="Dillon M."/>
            <person name="Thakur S."/>
            <person name="Almeida R.N.D."/>
            <person name="Weir B.S."/>
            <person name="Guttman D.S."/>
        </authorList>
    </citation>
    <scope>NUCLEOTIDE SEQUENCE [LARGE SCALE GENOMIC DNA]</scope>
    <source>
        <strain evidence="1 2">ICMP 7496</strain>
    </source>
</reference>
<dbReference type="RefSeq" id="WP_147480990.1">
    <property type="nucleotide sequence ID" value="NZ_RBUY01000120.1"/>
</dbReference>
<evidence type="ECO:0008006" key="3">
    <source>
        <dbReference type="Google" id="ProtNLM"/>
    </source>
</evidence>
<evidence type="ECO:0000313" key="1">
    <source>
        <dbReference type="EMBL" id="RMV73938.1"/>
    </source>
</evidence>